<keyword evidence="8 9" id="KW-0012">Acyltransferase</keyword>
<dbReference type="Pfam" id="PF20154">
    <property type="entry name" value="LNT_N"/>
    <property type="match status" value="2"/>
</dbReference>
<feature type="transmembrane region" description="Helical" evidence="9">
    <location>
        <begin position="99"/>
        <end position="125"/>
    </location>
</feature>
<evidence type="ECO:0000256" key="4">
    <source>
        <dbReference type="ARBA" id="ARBA00022679"/>
    </source>
</evidence>
<name>A0A450ZEB2_9GAMM</name>
<dbReference type="Pfam" id="PF00795">
    <property type="entry name" value="CN_hydrolase"/>
    <property type="match status" value="1"/>
</dbReference>
<evidence type="ECO:0000256" key="6">
    <source>
        <dbReference type="ARBA" id="ARBA00022989"/>
    </source>
</evidence>
<comment type="pathway">
    <text evidence="9">Protein modification; lipoprotein biosynthesis (N-acyl transfer).</text>
</comment>
<evidence type="ECO:0000256" key="9">
    <source>
        <dbReference type="HAMAP-Rule" id="MF_01148"/>
    </source>
</evidence>
<dbReference type="EMBL" id="CAADFX010000014">
    <property type="protein sequence ID" value="VFK52098.1"/>
    <property type="molecule type" value="Genomic_DNA"/>
</dbReference>
<dbReference type="InterPro" id="IPR004563">
    <property type="entry name" value="Apolipo_AcylTrfase"/>
</dbReference>
<evidence type="ECO:0000256" key="5">
    <source>
        <dbReference type="ARBA" id="ARBA00022692"/>
    </source>
</evidence>
<dbReference type="InterPro" id="IPR045378">
    <property type="entry name" value="LNT_N"/>
</dbReference>
<dbReference type="HAMAP" id="MF_01148">
    <property type="entry name" value="Lnt"/>
    <property type="match status" value="1"/>
</dbReference>
<feature type="domain" description="CN hydrolase" evidence="10">
    <location>
        <begin position="302"/>
        <end position="540"/>
    </location>
</feature>
<dbReference type="SUPFAM" id="SSF56317">
    <property type="entry name" value="Carbon-nitrogen hydrolase"/>
    <property type="match status" value="1"/>
</dbReference>
<dbReference type="InterPro" id="IPR036526">
    <property type="entry name" value="C-N_Hydrolase_sf"/>
</dbReference>
<dbReference type="InterPro" id="IPR003010">
    <property type="entry name" value="C-N_Hydrolase"/>
</dbReference>
<comment type="subcellular location">
    <subcellularLocation>
        <location evidence="1 9">Cell membrane</location>
        <topology evidence="1 9">Multi-pass membrane protein</topology>
    </subcellularLocation>
</comment>
<dbReference type="PANTHER" id="PTHR38686:SF1">
    <property type="entry name" value="APOLIPOPROTEIN N-ACYLTRANSFERASE"/>
    <property type="match status" value="1"/>
</dbReference>
<dbReference type="EC" id="2.3.1.269" evidence="9"/>
<feature type="transmembrane region" description="Helical" evidence="9">
    <location>
        <begin position="26"/>
        <end position="55"/>
    </location>
</feature>
<evidence type="ECO:0000256" key="1">
    <source>
        <dbReference type="ARBA" id="ARBA00004651"/>
    </source>
</evidence>
<comment type="similarity">
    <text evidence="2 9">Belongs to the CN hydrolase family. Apolipoprotein N-acyltransferase subfamily.</text>
</comment>
<dbReference type="NCBIfam" id="TIGR00546">
    <property type="entry name" value="lnt"/>
    <property type="match status" value="1"/>
</dbReference>
<feature type="transmembrane region" description="Helical" evidence="9">
    <location>
        <begin position="264"/>
        <end position="285"/>
    </location>
</feature>
<feature type="transmembrane region" description="Helical" evidence="9">
    <location>
        <begin position="187"/>
        <end position="206"/>
    </location>
</feature>
<keyword evidence="6 9" id="KW-1133">Transmembrane helix</keyword>
<dbReference type="AlphaFoldDB" id="A0A450ZEB2"/>
<keyword evidence="5 9" id="KW-0812">Transmembrane</keyword>
<reference evidence="11" key="1">
    <citation type="submission" date="2019-02" db="EMBL/GenBank/DDBJ databases">
        <authorList>
            <person name="Gruber-Vodicka R. H."/>
            <person name="Seah K. B. B."/>
        </authorList>
    </citation>
    <scope>NUCLEOTIDE SEQUENCE</scope>
    <source>
        <strain evidence="11">BECK_BY1</strain>
    </source>
</reference>
<dbReference type="UniPathway" id="UPA00666"/>
<evidence type="ECO:0000313" key="11">
    <source>
        <dbReference type="EMBL" id="VFK52098.1"/>
    </source>
</evidence>
<gene>
    <name evidence="9" type="primary">lnt</name>
    <name evidence="11" type="ORF">BECKTUN1418D_GA0071000_101418</name>
</gene>
<evidence type="ECO:0000256" key="7">
    <source>
        <dbReference type="ARBA" id="ARBA00023136"/>
    </source>
</evidence>
<evidence type="ECO:0000256" key="2">
    <source>
        <dbReference type="ARBA" id="ARBA00010065"/>
    </source>
</evidence>
<keyword evidence="11" id="KW-0449">Lipoprotein</keyword>
<comment type="catalytic activity">
    <reaction evidence="9">
        <text>N-terminal S-1,2-diacyl-sn-glyceryl-L-cysteinyl-[lipoprotein] + a glycerophospholipid = N-acyl-S-1,2-diacyl-sn-glyceryl-L-cysteinyl-[lipoprotein] + a 2-acyl-sn-glycero-3-phospholipid + H(+)</text>
        <dbReference type="Rhea" id="RHEA:48228"/>
        <dbReference type="Rhea" id="RHEA-COMP:14681"/>
        <dbReference type="Rhea" id="RHEA-COMP:14684"/>
        <dbReference type="ChEBI" id="CHEBI:15378"/>
        <dbReference type="ChEBI" id="CHEBI:136912"/>
        <dbReference type="ChEBI" id="CHEBI:140656"/>
        <dbReference type="ChEBI" id="CHEBI:140657"/>
        <dbReference type="ChEBI" id="CHEBI:140660"/>
        <dbReference type="EC" id="2.3.1.269"/>
    </reaction>
</comment>
<organism evidence="11">
    <name type="scientific">Candidatus Kentrum sp. TUN</name>
    <dbReference type="NCBI Taxonomy" id="2126343"/>
    <lineage>
        <taxon>Bacteria</taxon>
        <taxon>Pseudomonadati</taxon>
        <taxon>Pseudomonadota</taxon>
        <taxon>Gammaproteobacteria</taxon>
        <taxon>Candidatus Kentrum</taxon>
    </lineage>
</organism>
<evidence type="ECO:0000256" key="8">
    <source>
        <dbReference type="ARBA" id="ARBA00023315"/>
    </source>
</evidence>
<comment type="function">
    <text evidence="9">Catalyzes the phospholipid dependent N-acylation of the N-terminal cysteine of apolipoprotein, the last step in lipoprotein maturation.</text>
</comment>
<keyword evidence="3 9" id="KW-1003">Cell membrane</keyword>
<evidence type="ECO:0000256" key="3">
    <source>
        <dbReference type="ARBA" id="ARBA00022475"/>
    </source>
</evidence>
<dbReference type="GO" id="GO:0016410">
    <property type="term" value="F:N-acyltransferase activity"/>
    <property type="evidence" value="ECO:0007669"/>
    <property type="project" value="UniProtKB-UniRule"/>
</dbReference>
<proteinExistence type="inferred from homology"/>
<dbReference type="PANTHER" id="PTHR38686">
    <property type="entry name" value="APOLIPOPROTEIN N-ACYLTRANSFERASE"/>
    <property type="match status" value="1"/>
</dbReference>
<feature type="transmembrane region" description="Helical" evidence="9">
    <location>
        <begin position="226"/>
        <end position="252"/>
    </location>
</feature>
<dbReference type="PROSITE" id="PS50263">
    <property type="entry name" value="CN_HYDROLASE"/>
    <property type="match status" value="1"/>
</dbReference>
<keyword evidence="7 9" id="KW-0472">Membrane</keyword>
<feature type="transmembrane region" description="Helical" evidence="9">
    <location>
        <begin position="67"/>
        <end position="87"/>
    </location>
</feature>
<protein>
    <recommendedName>
        <fullName evidence="9">Apolipoprotein N-acyltransferase</fullName>
        <shortName evidence="9">ALP N-acyltransferase</shortName>
        <ecNumber evidence="9">2.3.1.269</ecNumber>
    </recommendedName>
</protein>
<accession>A0A450ZEB2</accession>
<dbReference type="GO" id="GO:0005886">
    <property type="term" value="C:plasma membrane"/>
    <property type="evidence" value="ECO:0007669"/>
    <property type="project" value="UniProtKB-SubCell"/>
</dbReference>
<dbReference type="GO" id="GO:0042158">
    <property type="term" value="P:lipoprotein biosynthetic process"/>
    <property type="evidence" value="ECO:0007669"/>
    <property type="project" value="UniProtKB-UniRule"/>
</dbReference>
<evidence type="ECO:0000259" key="10">
    <source>
        <dbReference type="PROSITE" id="PS50263"/>
    </source>
</evidence>
<keyword evidence="4 9" id="KW-0808">Transferase</keyword>
<dbReference type="CDD" id="cd07571">
    <property type="entry name" value="ALP_N-acyl_transferase"/>
    <property type="match status" value="1"/>
</dbReference>
<dbReference type="Gene3D" id="3.60.110.10">
    <property type="entry name" value="Carbon-nitrogen hydrolase"/>
    <property type="match status" value="1"/>
</dbReference>
<feature type="transmembrane region" description="Helical" evidence="9">
    <location>
        <begin position="550"/>
        <end position="569"/>
    </location>
</feature>
<sequence>MKYGPNLTFIPAWIRQRPIHAATDDIVALIAGLLMPFSFAPFGFYGLTVVALAFLFQVITKATPMRALWRGWIFGLAMFGVGVFWVHESFKFAAVPLPLALLLTGGLVAMLAVYPALFGFLVAFLSGRFPVTRKSPLSIFSLKYRKNKNPEKIGARLKPPPLSALAPNANMPSTPTSSSTSPSVWRFLLVLPAGWILQEWVRGWFLSGFPWLQVGYAHIDSPLAGLAPLLGVYGVGWAAAISAGLLLLGFHLIKSEKSAIGKRVVGLSILLAFGGGIWVGSAWLAQKTWTTPVGTPIRIALIQGNVPQDKKWLAAQRQPTLDRYFSLTRQQMEPDLVVWPETALPGFYHHFPDFIAGLRQLAHTHPMNILLGVATRGSEPKQYFNSVVAITDAGEAFYHKRHLVPFGEYLPMADILQKVLDFLMIPMSDFSTGPATQAPLRIAEQLIGVSVCYEASFGRDIIGALPQATLLVNVSNDAWFGDSLGPHQNLQMARMRARESGRYLLRATNTGISALMDPRGRIMERAPQFRTSVLTGTVTGMDGATFYVRYGNQVVVSVILVILIIGVFLTRHNRNRANEATARTFDA</sequence>